<keyword evidence="3" id="KW-0133">Cell shape</keyword>
<keyword evidence="2" id="KW-0808">Transferase</keyword>
<evidence type="ECO:0000259" key="7">
    <source>
        <dbReference type="Pfam" id="PF13480"/>
    </source>
</evidence>
<keyword evidence="5" id="KW-0012">Acyltransferase</keyword>
<evidence type="ECO:0000256" key="3">
    <source>
        <dbReference type="ARBA" id="ARBA00022960"/>
    </source>
</evidence>
<protein>
    <submittedName>
        <fullName evidence="8">GNAT family N-acetyltransferase</fullName>
    </submittedName>
</protein>
<gene>
    <name evidence="8" type="ORF">L3X39_09175</name>
</gene>
<organism evidence="8 9">
    <name type="scientific">Flaviramulus multivorans</name>
    <dbReference type="NCBI Taxonomy" id="1304750"/>
    <lineage>
        <taxon>Bacteria</taxon>
        <taxon>Pseudomonadati</taxon>
        <taxon>Bacteroidota</taxon>
        <taxon>Flavobacteriia</taxon>
        <taxon>Flavobacteriales</taxon>
        <taxon>Flavobacteriaceae</taxon>
        <taxon>Flaviramulus</taxon>
    </lineage>
</organism>
<reference evidence="8 9" key="1">
    <citation type="submission" date="2022-01" db="EMBL/GenBank/DDBJ databases">
        <title>Draft genome sequence of Sabulilitoribacter multivorans KCTC 32326.</title>
        <authorList>
            <person name="Oh J.-S."/>
        </authorList>
    </citation>
    <scope>NUCLEOTIDE SEQUENCE [LARGE SCALE GENOMIC DNA]</scope>
    <source>
        <strain evidence="8 9">M-M16</strain>
    </source>
</reference>
<evidence type="ECO:0000256" key="1">
    <source>
        <dbReference type="ARBA" id="ARBA00009943"/>
    </source>
</evidence>
<evidence type="ECO:0000256" key="2">
    <source>
        <dbReference type="ARBA" id="ARBA00022679"/>
    </source>
</evidence>
<dbReference type="RefSeq" id="WP_237231488.1">
    <property type="nucleotide sequence ID" value="NZ_JAKKDV010000003.1"/>
</dbReference>
<dbReference type="InterPro" id="IPR038740">
    <property type="entry name" value="BioF2-like_GNAT_dom"/>
</dbReference>
<sequence>MSIIYMIDNLEIIYKKNKWEQVLKEVGNHDFYHTYDYHYLSKLSDEKPVLLKYSEDDKLICFPLLLRKINNTVFFDATSVYGYPGPVQKNISTNFNNSKFSKALQQYFIKENIISVFSRLNPYIDNQYNVLQNIGEVQNLGKVVNINLKLSLDKQYQAYSKTTKRYINKCRKHCNVIKSNSPEDIDKFIELYYSNMERVNAKKRYYFTKDYFLKFISSEAYKTDILFAVMKDTGEIISSALMVKSDNIVQYHLSGTKEAFLNLSPIRLLIDEMRIIASKENKTYFNLGGGLGNLEDGLFKFKSSFSNDFKPFKIWKFIANVDVYDTLVKENLSVNNKTNFFPLYRYDS</sequence>
<keyword evidence="4" id="KW-0573">Peptidoglycan synthesis</keyword>
<evidence type="ECO:0000313" key="8">
    <source>
        <dbReference type="EMBL" id="MCF7560809.1"/>
    </source>
</evidence>
<evidence type="ECO:0000256" key="4">
    <source>
        <dbReference type="ARBA" id="ARBA00022984"/>
    </source>
</evidence>
<name>A0ABS9IJM9_9FLAO</name>
<comment type="caution">
    <text evidence="8">The sequence shown here is derived from an EMBL/GenBank/DDBJ whole genome shotgun (WGS) entry which is preliminary data.</text>
</comment>
<dbReference type="Gene3D" id="3.40.630.30">
    <property type="match status" value="1"/>
</dbReference>
<dbReference type="PROSITE" id="PS51191">
    <property type="entry name" value="FEMABX"/>
    <property type="match status" value="1"/>
</dbReference>
<proteinExistence type="inferred from homology"/>
<dbReference type="Pfam" id="PF13480">
    <property type="entry name" value="Acetyltransf_6"/>
    <property type="match status" value="1"/>
</dbReference>
<feature type="domain" description="BioF2-like acetyltransferase" evidence="7">
    <location>
        <begin position="161"/>
        <end position="290"/>
    </location>
</feature>
<accession>A0ABS9IJM9</accession>
<dbReference type="SUPFAM" id="SSF55729">
    <property type="entry name" value="Acyl-CoA N-acyltransferases (Nat)"/>
    <property type="match status" value="1"/>
</dbReference>
<evidence type="ECO:0000313" key="9">
    <source>
        <dbReference type="Proteomes" id="UP001200022"/>
    </source>
</evidence>
<keyword evidence="6" id="KW-0961">Cell wall biogenesis/degradation</keyword>
<dbReference type="InterPro" id="IPR050644">
    <property type="entry name" value="PG_Glycine_Bridge_Synth"/>
</dbReference>
<dbReference type="PANTHER" id="PTHR36174">
    <property type="entry name" value="LIPID II:GLYCINE GLYCYLTRANSFERASE"/>
    <property type="match status" value="1"/>
</dbReference>
<dbReference type="PANTHER" id="PTHR36174:SF1">
    <property type="entry name" value="LIPID II:GLYCINE GLYCYLTRANSFERASE"/>
    <property type="match status" value="1"/>
</dbReference>
<evidence type="ECO:0000256" key="5">
    <source>
        <dbReference type="ARBA" id="ARBA00023315"/>
    </source>
</evidence>
<dbReference type="InterPro" id="IPR003447">
    <property type="entry name" value="FEMABX"/>
</dbReference>
<comment type="similarity">
    <text evidence="1">Belongs to the FemABX family.</text>
</comment>
<dbReference type="InterPro" id="IPR016181">
    <property type="entry name" value="Acyl_CoA_acyltransferase"/>
</dbReference>
<dbReference type="EMBL" id="JAKKDV010000003">
    <property type="protein sequence ID" value="MCF7560809.1"/>
    <property type="molecule type" value="Genomic_DNA"/>
</dbReference>
<dbReference type="Proteomes" id="UP001200022">
    <property type="component" value="Unassembled WGS sequence"/>
</dbReference>
<keyword evidence="9" id="KW-1185">Reference proteome</keyword>
<evidence type="ECO:0000256" key="6">
    <source>
        <dbReference type="ARBA" id="ARBA00023316"/>
    </source>
</evidence>